<dbReference type="RefSeq" id="XP_019082509.1">
    <property type="nucleotide sequence ID" value="XM_019226964.1"/>
</dbReference>
<evidence type="ECO:0000313" key="1">
    <source>
        <dbReference type="Proteomes" id="UP000694864"/>
    </source>
</evidence>
<dbReference type="SUPFAM" id="SSF56672">
    <property type="entry name" value="DNA/RNA polymerases"/>
    <property type="match status" value="1"/>
</dbReference>
<gene>
    <name evidence="2" type="primary">LOC109125378</name>
</gene>
<dbReference type="Proteomes" id="UP000694864">
    <property type="component" value="Chromosome 7"/>
</dbReference>
<dbReference type="InterPro" id="IPR043502">
    <property type="entry name" value="DNA/RNA_pol_sf"/>
</dbReference>
<accession>A0ABM1Q6X1</accession>
<dbReference type="PANTHER" id="PTHR11439:SF463">
    <property type="entry name" value="REVERSE TRANSCRIPTASE TY1_COPIA-TYPE DOMAIN-CONTAINING PROTEIN"/>
    <property type="match status" value="1"/>
</dbReference>
<reference evidence="1" key="1">
    <citation type="journal article" date="2014" name="Nat. Commun.">
        <title>The emerging biofuel crop Camelina sativa retains a highly undifferentiated hexaploid genome structure.</title>
        <authorList>
            <person name="Kagale S."/>
            <person name="Koh C."/>
            <person name="Nixon J."/>
            <person name="Bollina V."/>
            <person name="Clarke W.E."/>
            <person name="Tuteja R."/>
            <person name="Spillane C."/>
            <person name="Robinson S.J."/>
            <person name="Links M.G."/>
            <person name="Clarke C."/>
            <person name="Higgins E.E."/>
            <person name="Huebert T."/>
            <person name="Sharpe A.G."/>
            <person name="Parkin I.A."/>
        </authorList>
    </citation>
    <scope>NUCLEOTIDE SEQUENCE [LARGE SCALE GENOMIC DNA]</scope>
    <source>
        <strain evidence="1">cv. DH55</strain>
    </source>
</reference>
<evidence type="ECO:0000313" key="2">
    <source>
        <dbReference type="RefSeq" id="XP_019082509.1"/>
    </source>
</evidence>
<dbReference type="GeneID" id="109125378"/>
<organism evidence="1 2">
    <name type="scientific">Camelina sativa</name>
    <name type="common">False flax</name>
    <name type="synonym">Myagrum sativum</name>
    <dbReference type="NCBI Taxonomy" id="90675"/>
    <lineage>
        <taxon>Eukaryota</taxon>
        <taxon>Viridiplantae</taxon>
        <taxon>Streptophyta</taxon>
        <taxon>Embryophyta</taxon>
        <taxon>Tracheophyta</taxon>
        <taxon>Spermatophyta</taxon>
        <taxon>Magnoliopsida</taxon>
        <taxon>eudicotyledons</taxon>
        <taxon>Gunneridae</taxon>
        <taxon>Pentapetalae</taxon>
        <taxon>rosids</taxon>
        <taxon>malvids</taxon>
        <taxon>Brassicales</taxon>
        <taxon>Brassicaceae</taxon>
        <taxon>Camelineae</taxon>
        <taxon>Camelina</taxon>
    </lineage>
</organism>
<dbReference type="CDD" id="cd09272">
    <property type="entry name" value="RNase_HI_RT_Ty1"/>
    <property type="match status" value="1"/>
</dbReference>
<proteinExistence type="predicted"/>
<sequence length="266" mass="29942">MDLLHKNNIHLAKLVATPLPASPKLTLSSGTPLDDASQYRSVVGSLQYLSFTRPDISYAVNRLSQFMHRPTTEHWQAAKRILRYLVVTPTHGIYLHTSSPITIHGFSDADWAGDTDDYVSTHGYLIYNGRNPISWSSRKQKGGARSSTEAEYRVVANAAAEVRWLCSLLTELHIHLPTTHVIYCDNIGATYLCANPVFHSRMKHIALDYHFVHNQIQSNMLCVSHVSTHHQLANTLTKPLPRARFQQACIKIDVTKAPSILRGRIR</sequence>
<reference evidence="2" key="2">
    <citation type="submission" date="2025-08" db="UniProtKB">
        <authorList>
            <consortium name="RefSeq"/>
        </authorList>
    </citation>
    <scope>IDENTIFICATION</scope>
    <source>
        <tissue evidence="2">Leaf</tissue>
    </source>
</reference>
<name>A0ABM1Q6X1_CAMSA</name>
<protein>
    <submittedName>
        <fullName evidence="2">Uncharacterized protein LOC109125378</fullName>
    </submittedName>
</protein>
<keyword evidence="1" id="KW-1185">Reference proteome</keyword>
<dbReference type="PANTHER" id="PTHR11439">
    <property type="entry name" value="GAG-POL-RELATED RETROTRANSPOSON"/>
    <property type="match status" value="1"/>
</dbReference>